<protein>
    <submittedName>
        <fullName evidence="6">Response regulator transcription factor</fullName>
    </submittedName>
</protein>
<evidence type="ECO:0000259" key="4">
    <source>
        <dbReference type="PROSITE" id="PS50043"/>
    </source>
</evidence>
<dbReference type="PRINTS" id="PR00038">
    <property type="entry name" value="HTHLUXR"/>
</dbReference>
<dbReference type="Proteomes" id="UP000647424">
    <property type="component" value="Unassembled WGS sequence"/>
</dbReference>
<evidence type="ECO:0000256" key="2">
    <source>
        <dbReference type="ARBA" id="ARBA00023125"/>
    </source>
</evidence>
<dbReference type="InterPro" id="IPR011006">
    <property type="entry name" value="CheY-like_superfamily"/>
</dbReference>
<dbReference type="PANTHER" id="PTHR43214">
    <property type="entry name" value="TWO-COMPONENT RESPONSE REGULATOR"/>
    <property type="match status" value="1"/>
</dbReference>
<feature type="modified residue" description="4-aspartylphosphate" evidence="3">
    <location>
        <position position="50"/>
    </location>
</feature>
<accession>A0A927FGY1</accession>
<evidence type="ECO:0000313" key="6">
    <source>
        <dbReference type="EMBL" id="MBD8049858.1"/>
    </source>
</evidence>
<name>A0A927FGY1_9BURK</name>
<dbReference type="SUPFAM" id="SSF52172">
    <property type="entry name" value="CheY-like"/>
    <property type="match status" value="1"/>
</dbReference>
<comment type="caution">
    <text evidence="6">The sequence shown here is derived from an EMBL/GenBank/DDBJ whole genome shotgun (WGS) entry which is preliminary data.</text>
</comment>
<proteinExistence type="predicted"/>
<dbReference type="AlphaFoldDB" id="A0A927FGY1"/>
<dbReference type="InterPro" id="IPR039420">
    <property type="entry name" value="WalR-like"/>
</dbReference>
<keyword evidence="2" id="KW-0238">DNA-binding</keyword>
<keyword evidence="1 3" id="KW-0597">Phosphoprotein</keyword>
<dbReference type="PROSITE" id="PS50043">
    <property type="entry name" value="HTH_LUXR_2"/>
    <property type="match status" value="1"/>
</dbReference>
<reference evidence="6" key="1">
    <citation type="submission" date="2020-09" db="EMBL/GenBank/DDBJ databases">
        <title>Genome seq and assembly of Limnohabitants sp.</title>
        <authorList>
            <person name="Chhetri G."/>
        </authorList>
    </citation>
    <scope>NUCLEOTIDE SEQUENCE</scope>
    <source>
        <strain evidence="6">JUR4</strain>
    </source>
</reference>
<dbReference type="GO" id="GO:0000160">
    <property type="term" value="P:phosphorelay signal transduction system"/>
    <property type="evidence" value="ECO:0007669"/>
    <property type="project" value="InterPro"/>
</dbReference>
<evidence type="ECO:0000313" key="7">
    <source>
        <dbReference type="Proteomes" id="UP000647424"/>
    </source>
</evidence>
<dbReference type="InterPro" id="IPR001789">
    <property type="entry name" value="Sig_transdc_resp-reg_receiver"/>
</dbReference>
<feature type="domain" description="Response regulatory" evidence="5">
    <location>
        <begin position="1"/>
        <end position="115"/>
    </location>
</feature>
<dbReference type="InterPro" id="IPR000792">
    <property type="entry name" value="Tscrpt_reg_LuxR_C"/>
</dbReference>
<gene>
    <name evidence="6" type="ORF">IC609_04840</name>
</gene>
<dbReference type="InterPro" id="IPR058245">
    <property type="entry name" value="NreC/VraR/RcsB-like_REC"/>
</dbReference>
<dbReference type="Pfam" id="PF00196">
    <property type="entry name" value="GerE"/>
    <property type="match status" value="1"/>
</dbReference>
<organism evidence="6 7">
    <name type="scientific">Limnohabitans radicicola</name>
    <dbReference type="NCBI Taxonomy" id="2771427"/>
    <lineage>
        <taxon>Bacteria</taxon>
        <taxon>Pseudomonadati</taxon>
        <taxon>Pseudomonadota</taxon>
        <taxon>Betaproteobacteria</taxon>
        <taxon>Burkholderiales</taxon>
        <taxon>Comamonadaceae</taxon>
        <taxon>Limnohabitans</taxon>
    </lineage>
</organism>
<dbReference type="GO" id="GO:0006355">
    <property type="term" value="P:regulation of DNA-templated transcription"/>
    <property type="evidence" value="ECO:0007669"/>
    <property type="project" value="InterPro"/>
</dbReference>
<dbReference type="SMART" id="SM00421">
    <property type="entry name" value="HTH_LUXR"/>
    <property type="match status" value="1"/>
</dbReference>
<dbReference type="EMBL" id="JACYFT010000001">
    <property type="protein sequence ID" value="MBD8049858.1"/>
    <property type="molecule type" value="Genomic_DNA"/>
</dbReference>
<dbReference type="PANTHER" id="PTHR43214:SF43">
    <property type="entry name" value="TWO-COMPONENT RESPONSE REGULATOR"/>
    <property type="match status" value="1"/>
</dbReference>
<sequence>MLVDDHAVVRAGYRRLIDAEDDLQVVADVASGDEACAALRDTAIEVVVMDLSLREGSGLEAIKRLLERQPQLKVLVFSMHQAVGYVTQALRNGALGYITKNSEPLEMIAAIRKVAQGQRVFSPDVAHDMACQAVQGDNPLDCLTPREFDILRLFAGGVQVEPMGDQLHLSAKTVLNHLSNIRRKLEVHSEMELLLLAARHGLVQWPSVMAND</sequence>
<evidence type="ECO:0000259" key="5">
    <source>
        <dbReference type="PROSITE" id="PS50110"/>
    </source>
</evidence>
<dbReference type="Gene3D" id="3.40.50.2300">
    <property type="match status" value="1"/>
</dbReference>
<keyword evidence="7" id="KW-1185">Reference proteome</keyword>
<dbReference type="CDD" id="cd06170">
    <property type="entry name" value="LuxR_C_like"/>
    <property type="match status" value="1"/>
</dbReference>
<feature type="domain" description="HTH luxR-type" evidence="4">
    <location>
        <begin position="136"/>
        <end position="201"/>
    </location>
</feature>
<evidence type="ECO:0000256" key="1">
    <source>
        <dbReference type="ARBA" id="ARBA00022553"/>
    </source>
</evidence>
<dbReference type="PROSITE" id="PS50110">
    <property type="entry name" value="RESPONSE_REGULATORY"/>
    <property type="match status" value="1"/>
</dbReference>
<dbReference type="GO" id="GO:0003677">
    <property type="term" value="F:DNA binding"/>
    <property type="evidence" value="ECO:0007669"/>
    <property type="project" value="UniProtKB-KW"/>
</dbReference>
<dbReference type="SUPFAM" id="SSF46894">
    <property type="entry name" value="C-terminal effector domain of the bipartite response regulators"/>
    <property type="match status" value="1"/>
</dbReference>
<dbReference type="SMART" id="SM00448">
    <property type="entry name" value="REC"/>
    <property type="match status" value="1"/>
</dbReference>
<dbReference type="Pfam" id="PF00072">
    <property type="entry name" value="Response_reg"/>
    <property type="match status" value="1"/>
</dbReference>
<evidence type="ECO:0000256" key="3">
    <source>
        <dbReference type="PROSITE-ProRule" id="PRU00169"/>
    </source>
</evidence>
<dbReference type="CDD" id="cd17535">
    <property type="entry name" value="REC_NarL-like"/>
    <property type="match status" value="1"/>
</dbReference>
<dbReference type="InterPro" id="IPR016032">
    <property type="entry name" value="Sig_transdc_resp-reg_C-effctor"/>
</dbReference>